<gene>
    <name evidence="9" type="ORF">BDZ94DRAFT_1261103</name>
</gene>
<dbReference type="Pfam" id="PF05241">
    <property type="entry name" value="EBP"/>
    <property type="match status" value="1"/>
</dbReference>
<comment type="similarity">
    <text evidence="2">Belongs to the TMEM97/sigma-2 receptor family.</text>
</comment>
<evidence type="ECO:0000256" key="5">
    <source>
        <dbReference type="ARBA" id="ARBA00022989"/>
    </source>
</evidence>
<proteinExistence type="inferred from homology"/>
<protein>
    <recommendedName>
        <fullName evidence="7">Efficient mitochondria targeting-associated protein 19</fullName>
    </recommendedName>
</protein>
<feature type="transmembrane region" description="Helical" evidence="7">
    <location>
        <begin position="15"/>
        <end position="38"/>
    </location>
</feature>
<evidence type="ECO:0000259" key="8">
    <source>
        <dbReference type="PROSITE" id="PS51751"/>
    </source>
</evidence>
<evidence type="ECO:0000256" key="4">
    <source>
        <dbReference type="ARBA" id="ARBA00022824"/>
    </source>
</evidence>
<dbReference type="InterPro" id="IPR033118">
    <property type="entry name" value="EXPERA"/>
</dbReference>
<evidence type="ECO:0000313" key="9">
    <source>
        <dbReference type="EMBL" id="KAF9462522.1"/>
    </source>
</evidence>
<feature type="transmembrane region" description="Helical" evidence="7">
    <location>
        <begin position="67"/>
        <end position="89"/>
    </location>
</feature>
<dbReference type="EMBL" id="MU150271">
    <property type="protein sequence ID" value="KAF9462522.1"/>
    <property type="molecule type" value="Genomic_DNA"/>
</dbReference>
<keyword evidence="5 7" id="KW-1133">Transmembrane helix</keyword>
<dbReference type="InterPro" id="IPR051987">
    <property type="entry name" value="Sigma-2_receptor-like"/>
</dbReference>
<keyword evidence="6 7" id="KW-0472">Membrane</keyword>
<keyword evidence="3 7" id="KW-0812">Transmembrane</keyword>
<evidence type="ECO:0000256" key="7">
    <source>
        <dbReference type="PIRNR" id="PIRNR031032"/>
    </source>
</evidence>
<evidence type="ECO:0000256" key="2">
    <source>
        <dbReference type="ARBA" id="ARBA00009096"/>
    </source>
</evidence>
<feature type="transmembrane region" description="Helical" evidence="7">
    <location>
        <begin position="133"/>
        <end position="153"/>
    </location>
</feature>
<dbReference type="AlphaFoldDB" id="A0A9P5Y5C5"/>
<dbReference type="OrthoDB" id="433124at2759"/>
<comment type="caution">
    <text evidence="9">The sequence shown here is derived from an EMBL/GenBank/DDBJ whole genome shotgun (WGS) entry which is preliminary data.</text>
</comment>
<feature type="domain" description="EXPERA" evidence="8">
    <location>
        <begin position="12"/>
        <end position="148"/>
    </location>
</feature>
<dbReference type="PROSITE" id="PS51751">
    <property type="entry name" value="EXPERA"/>
    <property type="match status" value="1"/>
</dbReference>
<evidence type="ECO:0000256" key="1">
    <source>
        <dbReference type="ARBA" id="ARBA00004477"/>
    </source>
</evidence>
<keyword evidence="4 7" id="KW-0256">Endoplasmic reticulum</keyword>
<dbReference type="Proteomes" id="UP000807353">
    <property type="component" value="Unassembled WGS sequence"/>
</dbReference>
<comment type="subcellular location">
    <subcellularLocation>
        <location evidence="1">Endoplasmic reticulum membrane</location>
        <topology evidence="1">Multi-pass membrane protein</topology>
    </subcellularLocation>
</comment>
<keyword evidence="10" id="KW-1185">Reference proteome</keyword>
<name>A0A9P5Y5C5_9AGAR</name>
<dbReference type="PANTHER" id="PTHR31204:SF1">
    <property type="entry name" value="SIGMA INTRACELLULAR RECEPTOR 2"/>
    <property type="match status" value="1"/>
</dbReference>
<accession>A0A9P5Y5C5</accession>
<dbReference type="GO" id="GO:0005789">
    <property type="term" value="C:endoplasmic reticulum membrane"/>
    <property type="evidence" value="ECO:0007669"/>
    <property type="project" value="UniProtKB-SubCell"/>
</dbReference>
<dbReference type="InterPro" id="IPR016964">
    <property type="entry name" value="Sigma2_recept"/>
</dbReference>
<evidence type="ECO:0000256" key="6">
    <source>
        <dbReference type="ARBA" id="ARBA00023136"/>
    </source>
</evidence>
<organism evidence="9 10">
    <name type="scientific">Collybia nuda</name>
    <dbReference type="NCBI Taxonomy" id="64659"/>
    <lineage>
        <taxon>Eukaryota</taxon>
        <taxon>Fungi</taxon>
        <taxon>Dikarya</taxon>
        <taxon>Basidiomycota</taxon>
        <taxon>Agaricomycotina</taxon>
        <taxon>Agaricomycetes</taxon>
        <taxon>Agaricomycetidae</taxon>
        <taxon>Agaricales</taxon>
        <taxon>Tricholomatineae</taxon>
        <taxon>Clitocybaceae</taxon>
        <taxon>Collybia</taxon>
    </lineage>
</organism>
<feature type="transmembrane region" description="Helical" evidence="7">
    <location>
        <begin position="101"/>
        <end position="121"/>
    </location>
</feature>
<evidence type="ECO:0000313" key="10">
    <source>
        <dbReference type="Proteomes" id="UP000807353"/>
    </source>
</evidence>
<sequence>MSSGIPSSSRPQDKFYILFLMSFIPTIVFVDCIAIYPASIVPGPLLSLHEFYKATFNDQLVINQPPWFRLFSLVEFLYQLPVAVWAVWALKNKSPKVPATLLVWATVAFGTTMTCLFEFYHNEVMSSQEKSSLIAMYGCYGLLFGAIAADMFCRIQKILSAVAKLSATQKTR</sequence>
<reference evidence="9" key="1">
    <citation type="submission" date="2020-11" db="EMBL/GenBank/DDBJ databases">
        <authorList>
            <consortium name="DOE Joint Genome Institute"/>
            <person name="Ahrendt S."/>
            <person name="Riley R."/>
            <person name="Andreopoulos W."/>
            <person name="Labutti K."/>
            <person name="Pangilinan J."/>
            <person name="Ruiz-Duenas F.J."/>
            <person name="Barrasa J.M."/>
            <person name="Sanchez-Garcia M."/>
            <person name="Camarero S."/>
            <person name="Miyauchi S."/>
            <person name="Serrano A."/>
            <person name="Linde D."/>
            <person name="Babiker R."/>
            <person name="Drula E."/>
            <person name="Ayuso-Fernandez I."/>
            <person name="Pacheco R."/>
            <person name="Padilla G."/>
            <person name="Ferreira P."/>
            <person name="Barriuso J."/>
            <person name="Kellner H."/>
            <person name="Castanera R."/>
            <person name="Alfaro M."/>
            <person name="Ramirez L."/>
            <person name="Pisabarro A.G."/>
            <person name="Kuo A."/>
            <person name="Tritt A."/>
            <person name="Lipzen A."/>
            <person name="He G."/>
            <person name="Yan M."/>
            <person name="Ng V."/>
            <person name="Cullen D."/>
            <person name="Martin F."/>
            <person name="Rosso M.-N."/>
            <person name="Henrissat B."/>
            <person name="Hibbett D."/>
            <person name="Martinez A.T."/>
            <person name="Grigoriev I.V."/>
        </authorList>
    </citation>
    <scope>NUCLEOTIDE SEQUENCE</scope>
    <source>
        <strain evidence="9">CBS 247.69</strain>
    </source>
</reference>
<dbReference type="PANTHER" id="PTHR31204">
    <property type="entry name" value="SIGMA INTRACELLULAR RECEPTOR 2"/>
    <property type="match status" value="1"/>
</dbReference>
<dbReference type="PIRSF" id="PIRSF031032">
    <property type="entry name" value="TMP_97_prd"/>
    <property type="match status" value="1"/>
</dbReference>
<evidence type="ECO:0000256" key="3">
    <source>
        <dbReference type="ARBA" id="ARBA00022692"/>
    </source>
</evidence>